<dbReference type="Gene3D" id="3.30.70.270">
    <property type="match status" value="1"/>
</dbReference>
<keyword evidence="5" id="KW-1185">Reference proteome</keyword>
<dbReference type="NCBIfam" id="TIGR00254">
    <property type="entry name" value="GGDEF"/>
    <property type="match status" value="1"/>
</dbReference>
<dbReference type="InterPro" id="IPR043128">
    <property type="entry name" value="Rev_trsase/Diguanyl_cyclase"/>
</dbReference>
<feature type="domain" description="EAL" evidence="2">
    <location>
        <begin position="264"/>
        <end position="517"/>
    </location>
</feature>
<evidence type="ECO:0000259" key="2">
    <source>
        <dbReference type="PROSITE" id="PS50883"/>
    </source>
</evidence>
<dbReference type="SUPFAM" id="SSF141868">
    <property type="entry name" value="EAL domain-like"/>
    <property type="match status" value="1"/>
</dbReference>
<evidence type="ECO:0000313" key="4">
    <source>
        <dbReference type="EMBL" id="MBP1925698.1"/>
    </source>
</evidence>
<dbReference type="Proteomes" id="UP001519342">
    <property type="component" value="Unassembled WGS sequence"/>
</dbReference>
<keyword evidence="1" id="KW-0472">Membrane</keyword>
<accession>A0ABS4GDD3</accession>
<name>A0ABS4GDD3_9FIRM</name>
<dbReference type="InterPro" id="IPR029787">
    <property type="entry name" value="Nucleotide_cyclase"/>
</dbReference>
<evidence type="ECO:0000313" key="5">
    <source>
        <dbReference type="Proteomes" id="UP001519342"/>
    </source>
</evidence>
<dbReference type="Pfam" id="PF00563">
    <property type="entry name" value="EAL"/>
    <property type="match status" value="1"/>
</dbReference>
<feature type="domain" description="GGDEF" evidence="3">
    <location>
        <begin position="123"/>
        <end position="255"/>
    </location>
</feature>
<dbReference type="InterPro" id="IPR050706">
    <property type="entry name" value="Cyclic-di-GMP_PDE-like"/>
</dbReference>
<dbReference type="PANTHER" id="PTHR33121:SF71">
    <property type="entry name" value="OXYGEN SENSOR PROTEIN DOSP"/>
    <property type="match status" value="1"/>
</dbReference>
<dbReference type="EMBL" id="JAGGKS010000004">
    <property type="protein sequence ID" value="MBP1925698.1"/>
    <property type="molecule type" value="Genomic_DNA"/>
</dbReference>
<gene>
    <name evidence="4" type="ORF">J2Z76_001559</name>
</gene>
<keyword evidence="1" id="KW-0812">Transmembrane</keyword>
<protein>
    <submittedName>
        <fullName evidence="4">Diguanylate cyclase (GGDEF)-like protein</fullName>
    </submittedName>
</protein>
<sequence length="529" mass="60853">MIIIKRKDEKIFNKEVRQVLIMFILVALGISTVLSSKIFFILNKISEISFRDIIFLGISNIVFVVLIIGLCIMGIIFLIVSKKYSNKIREINNSKNLDVVCNINNLNSFIINAEMVLSKKSNYKYALVHLDIDKFNMINDRFGHSSGDEVLMEIGGFLNDTLKNEQIYCRSYADNFLILFKYKEKQSELLNKVYSVSMGIENLSIWTILNIKPIITSGIYFIEENCDIRLAIDKAKLAKKSIKGGYKSHYSIYNETMRYMLIEEKKIEDDMYYALKNNEFKVFLQPKINLSDGFISGAEALVRWDHPTLGFMEPIKFIPIFEKNGFITILDKFVFEHVCITLRKWLDSGYDIVPISVNVSRLHFIRGNFVSDYKEILDKYNIPIGLIEIEITESVVFGNTNEIFSTMKKFRENGFNISMDDFGSGYSSLGLLREIPIDTLKLDKTFLEHIEDYNARMIVSNVVNLAKNLKLNVVSEGVDSDAQVEFLKNIGCDMAQGFIFSKPIPIDEYECLIRIKKRNFFTLGNVALA</sequence>
<dbReference type="InterPro" id="IPR035919">
    <property type="entry name" value="EAL_sf"/>
</dbReference>
<dbReference type="PROSITE" id="PS50887">
    <property type="entry name" value="GGDEF"/>
    <property type="match status" value="1"/>
</dbReference>
<feature type="transmembrane region" description="Helical" evidence="1">
    <location>
        <begin position="53"/>
        <end position="80"/>
    </location>
</feature>
<dbReference type="CDD" id="cd01948">
    <property type="entry name" value="EAL"/>
    <property type="match status" value="1"/>
</dbReference>
<dbReference type="PANTHER" id="PTHR33121">
    <property type="entry name" value="CYCLIC DI-GMP PHOSPHODIESTERASE PDEF"/>
    <property type="match status" value="1"/>
</dbReference>
<dbReference type="PROSITE" id="PS50883">
    <property type="entry name" value="EAL"/>
    <property type="match status" value="1"/>
</dbReference>
<dbReference type="SUPFAM" id="SSF55073">
    <property type="entry name" value="Nucleotide cyclase"/>
    <property type="match status" value="1"/>
</dbReference>
<dbReference type="InterPro" id="IPR000160">
    <property type="entry name" value="GGDEF_dom"/>
</dbReference>
<reference evidence="4 5" key="1">
    <citation type="submission" date="2021-03" db="EMBL/GenBank/DDBJ databases">
        <title>Genomic Encyclopedia of Type Strains, Phase IV (KMG-IV): sequencing the most valuable type-strain genomes for metagenomic binning, comparative biology and taxonomic classification.</title>
        <authorList>
            <person name="Goeker M."/>
        </authorList>
    </citation>
    <scope>NUCLEOTIDE SEQUENCE [LARGE SCALE GENOMIC DNA]</scope>
    <source>
        <strain evidence="4 5">DSM 24004</strain>
    </source>
</reference>
<proteinExistence type="predicted"/>
<organism evidence="4 5">
    <name type="scientific">Sedimentibacter acidaminivorans</name>
    <dbReference type="NCBI Taxonomy" id="913099"/>
    <lineage>
        <taxon>Bacteria</taxon>
        <taxon>Bacillati</taxon>
        <taxon>Bacillota</taxon>
        <taxon>Tissierellia</taxon>
        <taxon>Sedimentibacter</taxon>
    </lineage>
</organism>
<dbReference type="RefSeq" id="WP_209511445.1">
    <property type="nucleotide sequence ID" value="NZ_JAGGKS010000004.1"/>
</dbReference>
<evidence type="ECO:0000259" key="3">
    <source>
        <dbReference type="PROSITE" id="PS50887"/>
    </source>
</evidence>
<feature type="transmembrane region" description="Helical" evidence="1">
    <location>
        <begin position="20"/>
        <end position="41"/>
    </location>
</feature>
<dbReference type="SMART" id="SM00267">
    <property type="entry name" value="GGDEF"/>
    <property type="match status" value="1"/>
</dbReference>
<comment type="caution">
    <text evidence="4">The sequence shown here is derived from an EMBL/GenBank/DDBJ whole genome shotgun (WGS) entry which is preliminary data.</text>
</comment>
<keyword evidence="1" id="KW-1133">Transmembrane helix</keyword>
<dbReference type="Gene3D" id="3.20.20.450">
    <property type="entry name" value="EAL domain"/>
    <property type="match status" value="1"/>
</dbReference>
<dbReference type="SMART" id="SM00052">
    <property type="entry name" value="EAL"/>
    <property type="match status" value="1"/>
</dbReference>
<evidence type="ECO:0000256" key="1">
    <source>
        <dbReference type="SAM" id="Phobius"/>
    </source>
</evidence>
<dbReference type="InterPro" id="IPR001633">
    <property type="entry name" value="EAL_dom"/>
</dbReference>
<dbReference type="Pfam" id="PF00990">
    <property type="entry name" value="GGDEF"/>
    <property type="match status" value="1"/>
</dbReference>